<dbReference type="EMBL" id="NHTK01005879">
    <property type="protein sequence ID" value="PPQ72245.1"/>
    <property type="molecule type" value="Genomic_DNA"/>
</dbReference>
<dbReference type="Proteomes" id="UP000284842">
    <property type="component" value="Unassembled WGS sequence"/>
</dbReference>
<protein>
    <recommendedName>
        <fullName evidence="1">AB hydrolase-1 domain-containing protein</fullName>
    </recommendedName>
</protein>
<name>A0A409W172_9AGAR</name>
<evidence type="ECO:0000313" key="3">
    <source>
        <dbReference type="Proteomes" id="UP000284842"/>
    </source>
</evidence>
<gene>
    <name evidence="2" type="ORF">CVT24_002345</name>
</gene>
<dbReference type="Pfam" id="PF12697">
    <property type="entry name" value="Abhydrolase_6"/>
    <property type="match status" value="1"/>
</dbReference>
<evidence type="ECO:0000259" key="1">
    <source>
        <dbReference type="Pfam" id="PF12697"/>
    </source>
</evidence>
<sequence>MHVQSYIFDSPPRDISSRPLKITAKRYTFQNSAQEVHGLTLLITHCIGAHKEQWEPIIERLFILQQHRDRTQRIREAWSFDWQNHGDAAVLNQDILKDRPEGVSVFEWYPAITQFVRSPMMKGHRIVPMGHSAGAATVYVSVPSLTFTNDFMLTYLLHASMLTTRDIPIYELPYAAMILIEPTIVTRELFELQREDRMASMDFAVAATSSRRDHWPSKEKALEYFSKRLPWSIWDPRVLRLLVTYGLQDSPQGGVTLKCHRKQEAISYPDAEPHFEGAVQLSRICHALPVHIIWGTRNDLVPEFIQDSLSDVSQGCIVASVVKIKRAGHMVVQEQPDRLAHVISDMLNAIGSESSVERSKL</sequence>
<dbReference type="STRING" id="181874.A0A409W172"/>
<dbReference type="Gene3D" id="3.40.50.1820">
    <property type="entry name" value="alpha/beta hydrolase"/>
    <property type="match status" value="1"/>
</dbReference>
<dbReference type="InterPro" id="IPR000073">
    <property type="entry name" value="AB_hydrolase_1"/>
</dbReference>
<organism evidence="2 3">
    <name type="scientific">Panaeolus cyanescens</name>
    <dbReference type="NCBI Taxonomy" id="181874"/>
    <lineage>
        <taxon>Eukaryota</taxon>
        <taxon>Fungi</taxon>
        <taxon>Dikarya</taxon>
        <taxon>Basidiomycota</taxon>
        <taxon>Agaricomycotina</taxon>
        <taxon>Agaricomycetes</taxon>
        <taxon>Agaricomycetidae</taxon>
        <taxon>Agaricales</taxon>
        <taxon>Agaricineae</taxon>
        <taxon>Galeropsidaceae</taxon>
        <taxon>Panaeolus</taxon>
    </lineage>
</organism>
<proteinExistence type="predicted"/>
<evidence type="ECO:0000313" key="2">
    <source>
        <dbReference type="EMBL" id="PPQ72245.1"/>
    </source>
</evidence>
<keyword evidence="3" id="KW-1185">Reference proteome</keyword>
<feature type="domain" description="AB hydrolase-1" evidence="1">
    <location>
        <begin position="42"/>
        <end position="341"/>
    </location>
</feature>
<dbReference type="SUPFAM" id="SSF53474">
    <property type="entry name" value="alpha/beta-Hydrolases"/>
    <property type="match status" value="1"/>
</dbReference>
<dbReference type="AlphaFoldDB" id="A0A409W172"/>
<dbReference type="InterPro" id="IPR029058">
    <property type="entry name" value="AB_hydrolase_fold"/>
</dbReference>
<comment type="caution">
    <text evidence="2">The sequence shown here is derived from an EMBL/GenBank/DDBJ whole genome shotgun (WGS) entry which is preliminary data.</text>
</comment>
<dbReference type="OrthoDB" id="94039at2759"/>
<reference evidence="2 3" key="1">
    <citation type="journal article" date="2018" name="Evol. Lett.">
        <title>Horizontal gene cluster transfer increased hallucinogenic mushroom diversity.</title>
        <authorList>
            <person name="Reynolds H.T."/>
            <person name="Vijayakumar V."/>
            <person name="Gluck-Thaler E."/>
            <person name="Korotkin H.B."/>
            <person name="Matheny P.B."/>
            <person name="Slot J.C."/>
        </authorList>
    </citation>
    <scope>NUCLEOTIDE SEQUENCE [LARGE SCALE GENOMIC DNA]</scope>
    <source>
        <strain evidence="2 3">2629</strain>
    </source>
</reference>
<accession>A0A409W172</accession>
<dbReference type="InParanoid" id="A0A409W172"/>